<sequence>MLDGWYCRTLANEQATATQQNDQVDPNEENDDTESDSQYNDGIQPRFSNAAVDYKAQYRYLKRKLKFLIYENEFFQDALRSNQRRLLKVSRDRAFLLDRLLQYEKPENTSSESDETEESSEDDITKETKKRKLEPNANGATIGSTRGRKKKIVLPPTNNDVANIEKSAAAFQQLDDAQPQQRQQQQLITTQHVSSSELERQLSKRPIMDMIAERAPATVPVEMFSNEPSLDSEPNEQLIDGGSPTHVAAEECVPMEYTVFISRSLAGVSDHTLMLESVKPTAIILSNANKSRLSPEAEPADLKMEDVRLAITRCL</sequence>
<dbReference type="GO" id="GO:0031011">
    <property type="term" value="C:Ino80 complex"/>
    <property type="evidence" value="ECO:0007669"/>
    <property type="project" value="InterPro"/>
</dbReference>
<proteinExistence type="predicted"/>
<dbReference type="AlphaFoldDB" id="A0A1A9ZHY6"/>
<dbReference type="VEuPathDB" id="VectorBase:GPAI015153"/>
<evidence type="ECO:0000256" key="1">
    <source>
        <dbReference type="SAM" id="MobiDB-lite"/>
    </source>
</evidence>
<feature type="compositionally biased region" description="Low complexity" evidence="1">
    <location>
        <begin position="174"/>
        <end position="186"/>
    </location>
</feature>
<dbReference type="InterPro" id="IPR026678">
    <property type="entry name" value="INO80E"/>
</dbReference>
<feature type="compositionally biased region" description="Acidic residues" evidence="1">
    <location>
        <begin position="112"/>
        <end position="124"/>
    </location>
</feature>
<reference evidence="4" key="1">
    <citation type="submission" date="2014-03" db="EMBL/GenBank/DDBJ databases">
        <authorList>
            <person name="Aksoy S."/>
            <person name="Warren W."/>
            <person name="Wilson R.K."/>
        </authorList>
    </citation>
    <scope>NUCLEOTIDE SEQUENCE [LARGE SCALE GENOMIC DNA]</scope>
    <source>
        <strain evidence="4">IAEA</strain>
    </source>
</reference>
<keyword evidence="4" id="KW-1185">Reference proteome</keyword>
<dbReference type="PANTHER" id="PTHR21812">
    <property type="entry name" value="INO80 COMPLEX SUBUNIT E"/>
    <property type="match status" value="1"/>
</dbReference>
<name>A0A1A9ZHY6_GLOPL</name>
<feature type="region of interest" description="Disordered" evidence="1">
    <location>
        <begin position="16"/>
        <end position="44"/>
    </location>
</feature>
<dbReference type="PANTHER" id="PTHR21812:SF1">
    <property type="entry name" value="INO80 COMPLEX SUBUNIT E"/>
    <property type="match status" value="1"/>
</dbReference>
<feature type="compositionally biased region" description="Polar residues" evidence="1">
    <location>
        <begin position="187"/>
        <end position="196"/>
    </location>
</feature>
<dbReference type="EnsemblMetazoa" id="GPAI015153-RA">
    <property type="protein sequence ID" value="GPAI015153-PA"/>
    <property type="gene ID" value="GPAI015153"/>
</dbReference>
<feature type="compositionally biased region" description="Acidic residues" evidence="1">
    <location>
        <begin position="25"/>
        <end position="35"/>
    </location>
</feature>
<protein>
    <recommendedName>
        <fullName evidence="2">INO80 complex subunit E N-terminal domain-containing protein</fullName>
    </recommendedName>
</protein>
<organism evidence="3 4">
    <name type="scientific">Glossina pallidipes</name>
    <name type="common">Tsetse fly</name>
    <dbReference type="NCBI Taxonomy" id="7398"/>
    <lineage>
        <taxon>Eukaryota</taxon>
        <taxon>Metazoa</taxon>
        <taxon>Ecdysozoa</taxon>
        <taxon>Arthropoda</taxon>
        <taxon>Hexapoda</taxon>
        <taxon>Insecta</taxon>
        <taxon>Pterygota</taxon>
        <taxon>Neoptera</taxon>
        <taxon>Endopterygota</taxon>
        <taxon>Diptera</taxon>
        <taxon>Brachycera</taxon>
        <taxon>Muscomorpha</taxon>
        <taxon>Hippoboscoidea</taxon>
        <taxon>Glossinidae</taxon>
        <taxon>Glossina</taxon>
    </lineage>
</organism>
<reference evidence="3" key="2">
    <citation type="submission" date="2020-05" db="UniProtKB">
        <authorList>
            <consortium name="EnsemblMetazoa"/>
        </authorList>
    </citation>
    <scope>IDENTIFICATION</scope>
    <source>
        <strain evidence="3">IAEA</strain>
    </source>
</reference>
<feature type="region of interest" description="Disordered" evidence="1">
    <location>
        <begin position="174"/>
        <end position="201"/>
    </location>
</feature>
<evidence type="ECO:0000313" key="4">
    <source>
        <dbReference type="Proteomes" id="UP000092445"/>
    </source>
</evidence>
<feature type="domain" description="INO80 complex subunit E N-terminal" evidence="2">
    <location>
        <begin position="53"/>
        <end position="100"/>
    </location>
</feature>
<dbReference type="Pfam" id="PF24237">
    <property type="entry name" value="INO80E"/>
    <property type="match status" value="1"/>
</dbReference>
<evidence type="ECO:0000259" key="2">
    <source>
        <dbReference type="Pfam" id="PF24237"/>
    </source>
</evidence>
<dbReference type="Proteomes" id="UP000092445">
    <property type="component" value="Unassembled WGS sequence"/>
</dbReference>
<dbReference type="InterPro" id="IPR056515">
    <property type="entry name" value="INO80E_N"/>
</dbReference>
<evidence type="ECO:0000313" key="3">
    <source>
        <dbReference type="EnsemblMetazoa" id="GPAI015153-PA"/>
    </source>
</evidence>
<accession>A0A1A9ZHY6</accession>
<dbReference type="STRING" id="7398.A0A1A9ZHY6"/>
<dbReference type="GO" id="GO:0006338">
    <property type="term" value="P:chromatin remodeling"/>
    <property type="evidence" value="ECO:0007669"/>
    <property type="project" value="InterPro"/>
</dbReference>
<feature type="region of interest" description="Disordered" evidence="1">
    <location>
        <begin position="106"/>
        <end position="159"/>
    </location>
</feature>